<dbReference type="GO" id="GO:0005886">
    <property type="term" value="C:plasma membrane"/>
    <property type="evidence" value="ECO:0007669"/>
    <property type="project" value="TreeGrafter"/>
</dbReference>
<dbReference type="GeneTree" id="ENSGT00940000156449"/>
<evidence type="ECO:0000256" key="10">
    <source>
        <dbReference type="ARBA" id="ARBA00022840"/>
    </source>
</evidence>
<dbReference type="Gene3D" id="1.10.510.10">
    <property type="entry name" value="Transferase(Phosphotransferase) domain 1"/>
    <property type="match status" value="1"/>
</dbReference>
<evidence type="ECO:0000313" key="18">
    <source>
        <dbReference type="Ensembl" id="ENSEBUP00000020059.1"/>
    </source>
</evidence>
<feature type="region of interest" description="Disordered" evidence="15">
    <location>
        <begin position="629"/>
        <end position="657"/>
    </location>
</feature>
<dbReference type="Ensembl" id="ENSEBUT00000020635.1">
    <property type="protein sequence ID" value="ENSEBUP00000020059.1"/>
    <property type="gene ID" value="ENSEBUG00000012457.1"/>
</dbReference>
<evidence type="ECO:0000256" key="12">
    <source>
        <dbReference type="ARBA" id="ARBA00023136"/>
    </source>
</evidence>
<dbReference type="PROSITE" id="PS50011">
    <property type="entry name" value="PROTEIN_KINASE_DOM"/>
    <property type="match status" value="1"/>
</dbReference>
<dbReference type="GO" id="GO:0005524">
    <property type="term" value="F:ATP binding"/>
    <property type="evidence" value="ECO:0007669"/>
    <property type="project" value="UniProtKB-UniRule"/>
</dbReference>
<evidence type="ECO:0000256" key="1">
    <source>
        <dbReference type="ARBA" id="ARBA00004479"/>
    </source>
</evidence>
<evidence type="ECO:0000256" key="5">
    <source>
        <dbReference type="ARBA" id="ARBA00022679"/>
    </source>
</evidence>
<dbReference type="Gene3D" id="2.10.60.10">
    <property type="entry name" value="CD59"/>
    <property type="match status" value="1"/>
</dbReference>
<evidence type="ECO:0000313" key="19">
    <source>
        <dbReference type="Proteomes" id="UP000694388"/>
    </source>
</evidence>
<feature type="compositionally biased region" description="Low complexity" evidence="15">
    <location>
        <begin position="901"/>
        <end position="910"/>
    </location>
</feature>
<dbReference type="Pfam" id="PF00069">
    <property type="entry name" value="Pkinase"/>
    <property type="match status" value="1"/>
</dbReference>
<evidence type="ECO:0000256" key="3">
    <source>
        <dbReference type="ARBA" id="ARBA00012401"/>
    </source>
</evidence>
<keyword evidence="6 16" id="KW-0812">Transmembrane</keyword>
<dbReference type="InterPro" id="IPR000719">
    <property type="entry name" value="Prot_kinase_dom"/>
</dbReference>
<feature type="transmembrane region" description="Helical" evidence="16">
    <location>
        <begin position="180"/>
        <end position="202"/>
    </location>
</feature>
<evidence type="ECO:0000256" key="9">
    <source>
        <dbReference type="ARBA" id="ARBA00022777"/>
    </source>
</evidence>
<dbReference type="FunFam" id="1.10.510.10:FF:000180">
    <property type="entry name" value="Receptor protein serine/threonine kinase"/>
    <property type="match status" value="1"/>
</dbReference>
<evidence type="ECO:0000256" key="8">
    <source>
        <dbReference type="ARBA" id="ARBA00022741"/>
    </source>
</evidence>
<keyword evidence="11 16" id="KW-1133">Transmembrane helix</keyword>
<feature type="transmembrane region" description="Helical" evidence="16">
    <location>
        <begin position="12"/>
        <end position="32"/>
    </location>
</feature>
<feature type="region of interest" description="Disordered" evidence="15">
    <location>
        <begin position="883"/>
        <end position="964"/>
    </location>
</feature>
<evidence type="ECO:0000256" key="4">
    <source>
        <dbReference type="ARBA" id="ARBA00022527"/>
    </source>
</evidence>
<feature type="compositionally biased region" description="Low complexity" evidence="15">
    <location>
        <begin position="933"/>
        <end position="946"/>
    </location>
</feature>
<dbReference type="PANTHER" id="PTHR23255:SF100">
    <property type="entry name" value="RECEPTOR PROTEIN SERINE_THREONINE KINASE"/>
    <property type="match status" value="1"/>
</dbReference>
<accession>A0A8C4QTA1</accession>
<evidence type="ECO:0000256" key="14">
    <source>
        <dbReference type="PROSITE-ProRule" id="PRU10141"/>
    </source>
</evidence>
<keyword evidence="19" id="KW-1185">Reference proteome</keyword>
<evidence type="ECO:0000256" key="6">
    <source>
        <dbReference type="ARBA" id="ARBA00022692"/>
    </source>
</evidence>
<comment type="subcellular location">
    <subcellularLocation>
        <location evidence="1">Membrane</location>
        <topology evidence="1">Single-pass type I membrane protein</topology>
    </subcellularLocation>
</comment>
<dbReference type="Pfam" id="PF01064">
    <property type="entry name" value="Activin_recp"/>
    <property type="match status" value="1"/>
</dbReference>
<evidence type="ECO:0000256" key="13">
    <source>
        <dbReference type="ARBA" id="ARBA00023170"/>
    </source>
</evidence>
<dbReference type="CDD" id="cd14054">
    <property type="entry name" value="STKc_BMPR2_AMHR2"/>
    <property type="match status" value="1"/>
</dbReference>
<dbReference type="GO" id="GO:0043235">
    <property type="term" value="C:receptor complex"/>
    <property type="evidence" value="ECO:0007669"/>
    <property type="project" value="TreeGrafter"/>
</dbReference>
<keyword evidence="5" id="KW-0808">Transferase</keyword>
<proteinExistence type="inferred from homology"/>
<keyword evidence="4" id="KW-0723">Serine/threonine-protein kinase</keyword>
<dbReference type="PROSITE" id="PS00107">
    <property type="entry name" value="PROTEIN_KINASE_ATP"/>
    <property type="match status" value="1"/>
</dbReference>
<keyword evidence="10 14" id="KW-0067">ATP-binding</keyword>
<feature type="compositionally biased region" description="Basic and acidic residues" evidence="15">
    <location>
        <begin position="917"/>
        <end position="926"/>
    </location>
</feature>
<name>A0A8C4QTA1_EPTBU</name>
<dbReference type="AlphaFoldDB" id="A0A8C4QTA1"/>
<keyword evidence="8 14" id="KW-0547">Nucleotide-binding</keyword>
<evidence type="ECO:0000256" key="11">
    <source>
        <dbReference type="ARBA" id="ARBA00022989"/>
    </source>
</evidence>
<protein>
    <recommendedName>
        <fullName evidence="3">receptor protein serine/threonine kinase</fullName>
        <ecNumber evidence="3">2.7.11.30</ecNumber>
    </recommendedName>
</protein>
<feature type="compositionally biased region" description="Polar residues" evidence="15">
    <location>
        <begin position="629"/>
        <end position="652"/>
    </location>
</feature>
<comment type="similarity">
    <text evidence="2">Belongs to the protein kinase superfamily. TKL Ser/Thr protein kinase family. TGFB receptor subfamily.</text>
</comment>
<keyword evidence="9" id="KW-0418">Kinase</keyword>
<dbReference type="OMA" id="NTVAHRG"/>
<keyword evidence="7" id="KW-0732">Signal</keyword>
<dbReference type="Gene3D" id="3.30.200.20">
    <property type="entry name" value="Phosphorylase Kinase, domain 1"/>
    <property type="match status" value="1"/>
</dbReference>
<dbReference type="SUPFAM" id="SSF57302">
    <property type="entry name" value="Snake toxin-like"/>
    <property type="match status" value="1"/>
</dbReference>
<sequence>MASSCGAGLYVWPFMSISCFVLLSQFLSLSIYSSASSSFVIAEEVLEIKSRVCAWSDSIPRQNPSGLPADDDVVHSQNNTVLCKGTGNCFGLWGKEEDGEIRVLKQGCWYHTGESKECTQDECRVTSPPSFARNRTTRFCCCRSDMCNTRFTENFTSAIFEPTDASLPLSYSLKYYKEEIVVIVLASLCFLAMVVAAGFLAFRVCTSNRKTGFHSIGLIEAPQQESTFDLDSLKLLQVIGHGRYSSVLRGSLDEQPVAVKIVPTAYRHYYLNERDVYRLPLMEHEALARLVTAEERLSPEGHHEYLLILDYYPQGCLNSFLSHNTCDWMTACKLAYSMTKGLAFLHTEVQQNDKYKPAIAHRDFSSRNVLVRADGSCVLADFGFAMRLTGQRPVRYGEDDAATLNEVGTVRYMAPEVLEGAMNLHDCESALKQVDVYALGLVFWEVYMRCHELFPGENVPEYQMPFQAEVGIQPTIEDMHVLVSHEKQRPLFPEAWKENSLAVRSLKETMDDCWDQDAEARLTAQCAEERIAELLLLWDRNRSVSPTVNTMGHLPSTATQNERNMVNTKRHPRLGVCPELSSAFIEESRAVPNGFQKNISENSGSFGTMSLSVFDDRAKNRNSINYERQQAQARGLSPDTSLTSLSASQTPVTAGPVHIGDIMEGMRSGTGPLQTSGIMQTTHPACLHLTEEDLLCNKMDPKEVDKNLKESSDENLTETSSKQFSGLDLLAGSAPGLFYPLFRFTAEAGSTLDLSLASSQTTSAGSLATEVTQPLPKQPNVPCRPNSLPVVGPGNDLPCNKCNLMQVETGVAKIEQQQSVEPQAVVFTTNSGVVGNGSSGANKDENVLSPPKQEDDAGDPPVVTSSAIGEVDMVAANVSVTPSMLVPRGNQPSSSPDGRPSSQHSSSDESQPLLKRSQMERSEELAKPAVQLNSNNSSNNNNNNNNKAAAGNADRRCHKARGSARPLSLEIDMAVTLVDEASVLGDRNEVSREKIEKRVKTPHSIKQWQSTGWILPTSSEAGGREAGAQQRNHATATVKLMAGHSPMTGSMV</sequence>
<keyword evidence="12 16" id="KW-0472">Membrane</keyword>
<dbReference type="InterPro" id="IPR000472">
    <property type="entry name" value="Activin_recp"/>
</dbReference>
<evidence type="ECO:0000259" key="17">
    <source>
        <dbReference type="PROSITE" id="PS50011"/>
    </source>
</evidence>
<keyword evidence="13" id="KW-0675">Receptor</keyword>
<reference evidence="18" key="2">
    <citation type="submission" date="2025-09" db="UniProtKB">
        <authorList>
            <consortium name="Ensembl"/>
        </authorList>
    </citation>
    <scope>IDENTIFICATION</scope>
</reference>
<feature type="domain" description="Protein kinase" evidence="17">
    <location>
        <begin position="233"/>
        <end position="535"/>
    </location>
</feature>
<dbReference type="SUPFAM" id="SSF56112">
    <property type="entry name" value="Protein kinase-like (PK-like)"/>
    <property type="match status" value="1"/>
</dbReference>
<evidence type="ECO:0000256" key="2">
    <source>
        <dbReference type="ARBA" id="ARBA00009605"/>
    </source>
</evidence>
<feature type="region of interest" description="Disordered" evidence="15">
    <location>
        <begin position="834"/>
        <end position="864"/>
    </location>
</feature>
<evidence type="ECO:0000256" key="16">
    <source>
        <dbReference type="SAM" id="Phobius"/>
    </source>
</evidence>
<dbReference type="GO" id="GO:0030509">
    <property type="term" value="P:BMP signaling pathway"/>
    <property type="evidence" value="ECO:0007669"/>
    <property type="project" value="TreeGrafter"/>
</dbReference>
<dbReference type="InterPro" id="IPR011009">
    <property type="entry name" value="Kinase-like_dom_sf"/>
</dbReference>
<reference evidence="18" key="1">
    <citation type="submission" date="2025-08" db="UniProtKB">
        <authorList>
            <consortium name="Ensembl"/>
        </authorList>
    </citation>
    <scope>IDENTIFICATION</scope>
</reference>
<evidence type="ECO:0000256" key="7">
    <source>
        <dbReference type="ARBA" id="ARBA00022729"/>
    </source>
</evidence>
<evidence type="ECO:0000256" key="15">
    <source>
        <dbReference type="SAM" id="MobiDB-lite"/>
    </source>
</evidence>
<dbReference type="InterPro" id="IPR045860">
    <property type="entry name" value="Snake_toxin-like_sf"/>
</dbReference>
<dbReference type="GO" id="GO:0005024">
    <property type="term" value="F:transforming growth factor beta receptor activity"/>
    <property type="evidence" value="ECO:0007669"/>
    <property type="project" value="TreeGrafter"/>
</dbReference>
<organism evidence="18 19">
    <name type="scientific">Eptatretus burgeri</name>
    <name type="common">Inshore hagfish</name>
    <dbReference type="NCBI Taxonomy" id="7764"/>
    <lineage>
        <taxon>Eukaryota</taxon>
        <taxon>Metazoa</taxon>
        <taxon>Chordata</taxon>
        <taxon>Craniata</taxon>
        <taxon>Vertebrata</taxon>
        <taxon>Cyclostomata</taxon>
        <taxon>Myxini</taxon>
        <taxon>Myxiniformes</taxon>
        <taxon>Myxinidae</taxon>
        <taxon>Eptatretinae</taxon>
        <taxon>Eptatretus</taxon>
    </lineage>
</organism>
<dbReference type="PANTHER" id="PTHR23255">
    <property type="entry name" value="TRANSFORMING GROWTH FACTOR-BETA RECEPTOR TYPE I AND II"/>
    <property type="match status" value="1"/>
</dbReference>
<feature type="binding site" evidence="14">
    <location>
        <position position="260"/>
    </location>
    <ligand>
        <name>ATP</name>
        <dbReference type="ChEBI" id="CHEBI:30616"/>
    </ligand>
</feature>
<dbReference type="InterPro" id="IPR000333">
    <property type="entry name" value="TGFB_receptor"/>
</dbReference>
<dbReference type="Proteomes" id="UP000694388">
    <property type="component" value="Unplaced"/>
</dbReference>
<dbReference type="InterPro" id="IPR017441">
    <property type="entry name" value="Protein_kinase_ATP_BS"/>
</dbReference>
<dbReference type="EC" id="2.7.11.30" evidence="3"/>